<proteinExistence type="predicted"/>
<accession>A0A9P5WYQ6</accession>
<organism evidence="1 2">
    <name type="scientific">Macrolepiota fuliginosa MF-IS2</name>
    <dbReference type="NCBI Taxonomy" id="1400762"/>
    <lineage>
        <taxon>Eukaryota</taxon>
        <taxon>Fungi</taxon>
        <taxon>Dikarya</taxon>
        <taxon>Basidiomycota</taxon>
        <taxon>Agaricomycotina</taxon>
        <taxon>Agaricomycetes</taxon>
        <taxon>Agaricomycetidae</taxon>
        <taxon>Agaricales</taxon>
        <taxon>Agaricineae</taxon>
        <taxon>Agaricaceae</taxon>
        <taxon>Macrolepiota</taxon>
    </lineage>
</organism>
<reference evidence="1" key="1">
    <citation type="submission" date="2020-11" db="EMBL/GenBank/DDBJ databases">
        <authorList>
            <consortium name="DOE Joint Genome Institute"/>
            <person name="Ahrendt S."/>
            <person name="Riley R."/>
            <person name="Andreopoulos W."/>
            <person name="Labutti K."/>
            <person name="Pangilinan J."/>
            <person name="Ruiz-Duenas F.J."/>
            <person name="Barrasa J.M."/>
            <person name="Sanchez-Garcia M."/>
            <person name="Camarero S."/>
            <person name="Miyauchi S."/>
            <person name="Serrano A."/>
            <person name="Linde D."/>
            <person name="Babiker R."/>
            <person name="Drula E."/>
            <person name="Ayuso-Fernandez I."/>
            <person name="Pacheco R."/>
            <person name="Padilla G."/>
            <person name="Ferreira P."/>
            <person name="Barriuso J."/>
            <person name="Kellner H."/>
            <person name="Castanera R."/>
            <person name="Alfaro M."/>
            <person name="Ramirez L."/>
            <person name="Pisabarro A.G."/>
            <person name="Kuo A."/>
            <person name="Tritt A."/>
            <person name="Lipzen A."/>
            <person name="He G."/>
            <person name="Yan M."/>
            <person name="Ng V."/>
            <person name="Cullen D."/>
            <person name="Martin F."/>
            <person name="Rosso M.-N."/>
            <person name="Henrissat B."/>
            <person name="Hibbett D."/>
            <person name="Martinez A.T."/>
            <person name="Grigoriev I.V."/>
        </authorList>
    </citation>
    <scope>NUCLEOTIDE SEQUENCE</scope>
    <source>
        <strain evidence="1">MF-IS2</strain>
    </source>
</reference>
<protein>
    <submittedName>
        <fullName evidence="1">Uncharacterized protein</fullName>
    </submittedName>
</protein>
<gene>
    <name evidence="1" type="ORF">P691DRAFT_768158</name>
</gene>
<dbReference type="OrthoDB" id="2944946at2759"/>
<dbReference type="AlphaFoldDB" id="A0A9P5WYQ6"/>
<sequence length="105" mass="11889">MDPIFLPGVKANDLASFIHWFFHLNFDKNTMSEMSEDILMGILVMSCHWGMQDGEAFIKANIKCTVSLSHFLELGGRFKIKEWIGLASQLLISSPLALLKMDNIE</sequence>
<comment type="caution">
    <text evidence="1">The sequence shown here is derived from an EMBL/GenBank/DDBJ whole genome shotgun (WGS) entry which is preliminary data.</text>
</comment>
<evidence type="ECO:0000313" key="2">
    <source>
        <dbReference type="Proteomes" id="UP000807342"/>
    </source>
</evidence>
<evidence type="ECO:0000313" key="1">
    <source>
        <dbReference type="EMBL" id="KAF9440187.1"/>
    </source>
</evidence>
<dbReference type="Proteomes" id="UP000807342">
    <property type="component" value="Unassembled WGS sequence"/>
</dbReference>
<keyword evidence="2" id="KW-1185">Reference proteome</keyword>
<name>A0A9P5WYQ6_9AGAR</name>
<dbReference type="EMBL" id="MU152778">
    <property type="protein sequence ID" value="KAF9440187.1"/>
    <property type="molecule type" value="Genomic_DNA"/>
</dbReference>